<name>A0ABY6IBN0_STRPE</name>
<evidence type="ECO:0000259" key="2">
    <source>
        <dbReference type="Pfam" id="PF08378"/>
    </source>
</evidence>
<evidence type="ECO:0000313" key="4">
    <source>
        <dbReference type="Proteomes" id="UP001163878"/>
    </source>
</evidence>
<evidence type="ECO:0000256" key="1">
    <source>
        <dbReference type="SAM" id="MobiDB-lite"/>
    </source>
</evidence>
<gene>
    <name evidence="3" type="ORF">OGH68_24910</name>
</gene>
<dbReference type="InterPro" id="IPR011528">
    <property type="entry name" value="NERD"/>
</dbReference>
<proteinExistence type="predicted"/>
<sequence length="363" mass="39079">MLEELTVTAWQYFGHDRLYVNLPDGTPIGWADRRTGGITVVHARYRDDVTDMLARRAPELLTPAEPDVRVHPGAFDTPSADPPARSAPPVKPPVPSAESLVPSAEPRPSGMPPAPSAEPRPVPPAPPAPPRSAAPPSTRPARSAPPLRPAGLPELTPETDLASQRPGATLRATAPEAGPGESGLLERLSSRVQRRRPMDAARRKELLGERRTGAELGRLTRHGWRVLHSIPLPDGGDIDHLLIGPGGVFSIRTEYHPQQSVRAADDTVTVDDGDPRPYITECRAEAALVQQALERHTDFPVTVQPVLVLVDAASLDVAATQTGIRVYRERQLSALAPLSGALTAHEADRLYDIARRRGVWAGA</sequence>
<feature type="region of interest" description="Disordered" evidence="1">
    <location>
        <begin position="63"/>
        <end position="206"/>
    </location>
</feature>
<keyword evidence="4" id="KW-1185">Reference proteome</keyword>
<feature type="compositionally biased region" description="Pro residues" evidence="1">
    <location>
        <begin position="85"/>
        <end position="95"/>
    </location>
</feature>
<feature type="compositionally biased region" description="Basic and acidic residues" evidence="1">
    <location>
        <begin position="196"/>
        <end position="206"/>
    </location>
</feature>
<organism evidence="3 4">
    <name type="scientific">Streptomyces peucetius</name>
    <dbReference type="NCBI Taxonomy" id="1950"/>
    <lineage>
        <taxon>Bacteria</taxon>
        <taxon>Bacillati</taxon>
        <taxon>Actinomycetota</taxon>
        <taxon>Actinomycetes</taxon>
        <taxon>Kitasatosporales</taxon>
        <taxon>Streptomycetaceae</taxon>
        <taxon>Streptomyces</taxon>
    </lineage>
</organism>
<dbReference type="RefSeq" id="WP_264247186.1">
    <property type="nucleotide sequence ID" value="NZ_CP107567.1"/>
</dbReference>
<dbReference type="EMBL" id="CP107567">
    <property type="protein sequence ID" value="UYQ64388.1"/>
    <property type="molecule type" value="Genomic_DNA"/>
</dbReference>
<feature type="compositionally biased region" description="Low complexity" evidence="1">
    <location>
        <begin position="134"/>
        <end position="145"/>
    </location>
</feature>
<feature type="domain" description="NERD" evidence="2">
    <location>
        <begin position="206"/>
        <end position="309"/>
    </location>
</feature>
<feature type="compositionally biased region" description="Pro residues" evidence="1">
    <location>
        <begin position="109"/>
        <end position="133"/>
    </location>
</feature>
<reference evidence="3" key="1">
    <citation type="submission" date="2022-10" db="EMBL/GenBank/DDBJ databases">
        <title>Cytochrome P450 Catalyzes Benzene Ring Formation in the Biosynthesis of Trialkyl-Substituted Aromatic Polyketides.</title>
        <authorList>
            <person name="Zhao E."/>
            <person name="Ge H."/>
        </authorList>
    </citation>
    <scope>NUCLEOTIDE SEQUENCE</scope>
    <source>
        <strain evidence="3">NA0869</strain>
    </source>
</reference>
<dbReference type="Proteomes" id="UP001163878">
    <property type="component" value="Chromosome"/>
</dbReference>
<accession>A0ABY6IBN0</accession>
<dbReference type="Pfam" id="PF08378">
    <property type="entry name" value="NERD"/>
    <property type="match status" value="1"/>
</dbReference>
<evidence type="ECO:0000313" key="3">
    <source>
        <dbReference type="EMBL" id="UYQ64388.1"/>
    </source>
</evidence>
<protein>
    <submittedName>
        <fullName evidence="3">NERD domain-containing protein</fullName>
    </submittedName>
</protein>